<feature type="transmembrane region" description="Helical" evidence="1">
    <location>
        <begin position="59"/>
        <end position="78"/>
    </location>
</feature>
<evidence type="ECO:0000313" key="3">
    <source>
        <dbReference type="Proteomes" id="UP001057375"/>
    </source>
</evidence>
<feature type="transmembrane region" description="Helical" evidence="1">
    <location>
        <begin position="84"/>
        <end position="104"/>
    </location>
</feature>
<evidence type="ECO:0000313" key="2">
    <source>
        <dbReference type="EMBL" id="GKT18410.1"/>
    </source>
</evidence>
<accession>A0ABQ5JV40</accession>
<keyword evidence="1" id="KW-1133">Transmembrane helix</keyword>
<sequence length="174" mass="19788">MALLNDAFGSQFWFIFCLVTGYIPFGVVLPIILFVCLVRCGLKRVQYVDESSNRLFFKLPFTISLVFLAFFSFCNLIYSLTLYISLPIFIFFSILAIISTVGNVKSSKMYSHPRFKWNDKKRPLPNVHPKMVREGDEFHVDPSLPLLASAPSIAPHPLASYQVVEPHSDPLELP</sequence>
<organism evidence="2 3">
    <name type="scientific">Aduncisulcus paluster</name>
    <dbReference type="NCBI Taxonomy" id="2918883"/>
    <lineage>
        <taxon>Eukaryota</taxon>
        <taxon>Metamonada</taxon>
        <taxon>Carpediemonas-like organisms</taxon>
        <taxon>Aduncisulcus</taxon>
    </lineage>
</organism>
<reference evidence="2" key="1">
    <citation type="submission" date="2022-03" db="EMBL/GenBank/DDBJ databases">
        <title>Draft genome sequence of Aduncisulcus paluster, a free-living microaerophilic Fornicata.</title>
        <authorList>
            <person name="Yuyama I."/>
            <person name="Kume K."/>
            <person name="Tamura T."/>
            <person name="Inagaki Y."/>
            <person name="Hashimoto T."/>
        </authorList>
    </citation>
    <scope>NUCLEOTIDE SEQUENCE</scope>
    <source>
        <strain evidence="2">NY0171</strain>
    </source>
</reference>
<protein>
    <submittedName>
        <fullName evidence="2">Uncharacterized protein</fullName>
    </submittedName>
</protein>
<gene>
    <name evidence="2" type="ORF">ADUPG1_011305</name>
</gene>
<proteinExistence type="predicted"/>
<comment type="caution">
    <text evidence="2">The sequence shown here is derived from an EMBL/GenBank/DDBJ whole genome shotgun (WGS) entry which is preliminary data.</text>
</comment>
<dbReference type="Proteomes" id="UP001057375">
    <property type="component" value="Unassembled WGS sequence"/>
</dbReference>
<evidence type="ECO:0000256" key="1">
    <source>
        <dbReference type="SAM" id="Phobius"/>
    </source>
</evidence>
<keyword evidence="1" id="KW-0812">Transmembrane</keyword>
<name>A0ABQ5JV40_9EUKA</name>
<dbReference type="EMBL" id="BQXS01011943">
    <property type="protein sequence ID" value="GKT18410.1"/>
    <property type="molecule type" value="Genomic_DNA"/>
</dbReference>
<keyword evidence="3" id="KW-1185">Reference proteome</keyword>
<feature type="transmembrane region" description="Helical" evidence="1">
    <location>
        <begin position="12"/>
        <end position="38"/>
    </location>
</feature>
<keyword evidence="1" id="KW-0472">Membrane</keyword>